<comment type="caution">
    <text evidence="9">Lacks conserved residue(s) required for the propagation of feature annotation.</text>
</comment>
<dbReference type="NCBIfam" id="TIGR00974">
    <property type="entry name" value="3a0107s02c"/>
    <property type="match status" value="1"/>
</dbReference>
<dbReference type="Proteomes" id="UP000237846">
    <property type="component" value="Unassembled WGS sequence"/>
</dbReference>
<dbReference type="SUPFAM" id="SSF161098">
    <property type="entry name" value="MetI-like"/>
    <property type="match status" value="1"/>
</dbReference>
<evidence type="ECO:0000313" key="12">
    <source>
        <dbReference type="Proteomes" id="UP000237846"/>
    </source>
</evidence>
<dbReference type="AlphaFoldDB" id="A0A2T0Q540"/>
<dbReference type="Pfam" id="PF00528">
    <property type="entry name" value="BPD_transp_1"/>
    <property type="match status" value="1"/>
</dbReference>
<gene>
    <name evidence="11" type="ORF">CLV72_104517</name>
</gene>
<dbReference type="GO" id="GO:0005886">
    <property type="term" value="C:plasma membrane"/>
    <property type="evidence" value="ECO:0007669"/>
    <property type="project" value="UniProtKB-SubCell"/>
</dbReference>
<comment type="subcellular location">
    <subcellularLocation>
        <location evidence="2 9">Cell membrane</location>
        <topology evidence="2 9">Multi-pass membrane protein</topology>
    </subcellularLocation>
</comment>
<name>A0A2T0Q540_9ACTN</name>
<evidence type="ECO:0000256" key="6">
    <source>
        <dbReference type="ARBA" id="ARBA00022692"/>
    </source>
</evidence>
<protein>
    <recommendedName>
        <fullName evidence="9">Phosphate transport system permease protein PstA</fullName>
    </recommendedName>
</protein>
<proteinExistence type="inferred from homology"/>
<evidence type="ECO:0000256" key="3">
    <source>
        <dbReference type="ARBA" id="ARBA00007069"/>
    </source>
</evidence>
<dbReference type="GO" id="GO:0035435">
    <property type="term" value="P:phosphate ion transmembrane transport"/>
    <property type="evidence" value="ECO:0007669"/>
    <property type="project" value="InterPro"/>
</dbReference>
<feature type="domain" description="ABC transmembrane type-1" evidence="10">
    <location>
        <begin position="81"/>
        <end position="287"/>
    </location>
</feature>
<keyword evidence="5 9" id="KW-1003">Cell membrane</keyword>
<evidence type="ECO:0000256" key="9">
    <source>
        <dbReference type="RuleBase" id="RU363043"/>
    </source>
</evidence>
<evidence type="ECO:0000256" key="8">
    <source>
        <dbReference type="ARBA" id="ARBA00023136"/>
    </source>
</evidence>
<evidence type="ECO:0000313" key="11">
    <source>
        <dbReference type="EMBL" id="PRX98937.1"/>
    </source>
</evidence>
<dbReference type="GO" id="GO:0005315">
    <property type="term" value="F:phosphate transmembrane transporter activity"/>
    <property type="evidence" value="ECO:0007669"/>
    <property type="project" value="InterPro"/>
</dbReference>
<evidence type="ECO:0000256" key="4">
    <source>
        <dbReference type="ARBA" id="ARBA00022448"/>
    </source>
</evidence>
<organism evidence="11 12">
    <name type="scientific">Allonocardiopsis opalescens</name>
    <dbReference type="NCBI Taxonomy" id="1144618"/>
    <lineage>
        <taxon>Bacteria</taxon>
        <taxon>Bacillati</taxon>
        <taxon>Actinomycetota</taxon>
        <taxon>Actinomycetes</taxon>
        <taxon>Streptosporangiales</taxon>
        <taxon>Allonocardiopsis</taxon>
    </lineage>
</organism>
<evidence type="ECO:0000256" key="1">
    <source>
        <dbReference type="ARBA" id="ARBA00003510"/>
    </source>
</evidence>
<dbReference type="CDD" id="cd06261">
    <property type="entry name" value="TM_PBP2"/>
    <property type="match status" value="1"/>
</dbReference>
<keyword evidence="12" id="KW-1185">Reference proteome</keyword>
<dbReference type="InterPro" id="IPR005672">
    <property type="entry name" value="Phosphate_PstA"/>
</dbReference>
<dbReference type="PANTHER" id="PTHR43470">
    <property type="entry name" value="PHOSPHATE TRANSPORT SYSTEM PERMEASE PROTEIN PSTA-RELATED"/>
    <property type="match status" value="1"/>
</dbReference>
<dbReference type="InterPro" id="IPR000515">
    <property type="entry name" value="MetI-like"/>
</dbReference>
<feature type="transmembrane region" description="Helical" evidence="9">
    <location>
        <begin position="124"/>
        <end position="144"/>
    </location>
</feature>
<evidence type="ECO:0000256" key="7">
    <source>
        <dbReference type="ARBA" id="ARBA00022989"/>
    </source>
</evidence>
<feature type="transmembrane region" description="Helical" evidence="9">
    <location>
        <begin position="27"/>
        <end position="52"/>
    </location>
</feature>
<comment type="caution">
    <text evidence="11">The sequence shown here is derived from an EMBL/GenBank/DDBJ whole genome shotgun (WGS) entry which is preliminary data.</text>
</comment>
<feature type="transmembrane region" description="Helical" evidence="9">
    <location>
        <begin position="151"/>
        <end position="172"/>
    </location>
</feature>
<dbReference type="Gene3D" id="1.10.3720.10">
    <property type="entry name" value="MetI-like"/>
    <property type="match status" value="1"/>
</dbReference>
<feature type="transmembrane region" description="Helical" evidence="9">
    <location>
        <begin position="269"/>
        <end position="291"/>
    </location>
</feature>
<dbReference type="PANTHER" id="PTHR43470:SF5">
    <property type="entry name" value="PHOSPHATE TRANSPORT SYSTEM PERMEASE PROTEIN PSTA"/>
    <property type="match status" value="1"/>
</dbReference>
<accession>A0A2T0Q540</accession>
<comment type="function">
    <text evidence="1">Part of the binding-protein-dependent transport system for phosphate; probably responsible for the translocation of the substrate across the membrane.</text>
</comment>
<dbReference type="PROSITE" id="PS50928">
    <property type="entry name" value="ABC_TM1"/>
    <property type="match status" value="1"/>
</dbReference>
<dbReference type="EMBL" id="PVZC01000004">
    <property type="protein sequence ID" value="PRX98937.1"/>
    <property type="molecule type" value="Genomic_DNA"/>
</dbReference>
<keyword evidence="7 9" id="KW-1133">Transmembrane helix</keyword>
<evidence type="ECO:0000256" key="2">
    <source>
        <dbReference type="ARBA" id="ARBA00004651"/>
    </source>
</evidence>
<keyword evidence="6 9" id="KW-0812">Transmembrane</keyword>
<sequence length="299" mass="32369">MSATATRARGATARTLPAKRVRWADELFAWALRLCVGVAMLFLAALLVYVVVRGWPRLDGDLVTAYTSVIRPETAGARAAIIGTVWVIGFVALFCLPTGVLAAIYLEEYADRERWWNRLLELNIANLAAVPSIVFGILGLGFVARMLGLGFTVITASIVLSLLVLPIVIIAAREAIRAVPGSIREASYGLGATKWQTIWRQVLPAAVPGIATGSILALSRAAGEAAPLLLLGGLSFISFDPDGLFSRYTVLPIQIFGWISQSREEFQTLASAGIVVMLIVILAMNSTAIFIRNRYQNRR</sequence>
<evidence type="ECO:0000259" key="10">
    <source>
        <dbReference type="PROSITE" id="PS50928"/>
    </source>
</evidence>
<dbReference type="OrthoDB" id="9785113at2"/>
<comment type="similarity">
    <text evidence="3 9">Belongs to the binding-protein-dependent transport system permease family. CysTW subfamily.</text>
</comment>
<feature type="transmembrane region" description="Helical" evidence="9">
    <location>
        <begin position="80"/>
        <end position="104"/>
    </location>
</feature>
<dbReference type="RefSeq" id="WP_106246571.1">
    <property type="nucleotide sequence ID" value="NZ_PVZC01000004.1"/>
</dbReference>
<dbReference type="InterPro" id="IPR035906">
    <property type="entry name" value="MetI-like_sf"/>
</dbReference>
<evidence type="ECO:0000256" key="5">
    <source>
        <dbReference type="ARBA" id="ARBA00022475"/>
    </source>
</evidence>
<keyword evidence="4" id="KW-0813">Transport</keyword>
<keyword evidence="8 9" id="KW-0472">Membrane</keyword>
<reference evidence="11 12" key="1">
    <citation type="submission" date="2018-03" db="EMBL/GenBank/DDBJ databases">
        <title>Genomic Encyclopedia of Archaeal and Bacterial Type Strains, Phase II (KMG-II): from individual species to whole genera.</title>
        <authorList>
            <person name="Goeker M."/>
        </authorList>
    </citation>
    <scope>NUCLEOTIDE SEQUENCE [LARGE SCALE GENOMIC DNA]</scope>
    <source>
        <strain evidence="11 12">DSM 45601</strain>
    </source>
</reference>